<dbReference type="PROSITE" id="PS51790">
    <property type="entry name" value="MSRB"/>
    <property type="match status" value="1"/>
</dbReference>
<comment type="caution">
    <text evidence="5">The sequence shown here is derived from an EMBL/GenBank/DDBJ whole genome shotgun (WGS) entry which is preliminary data.</text>
</comment>
<dbReference type="NCBIfam" id="TIGR00357">
    <property type="entry name" value="peptide-methionine (R)-S-oxide reductase MsrB"/>
    <property type="match status" value="1"/>
</dbReference>
<evidence type="ECO:0000256" key="2">
    <source>
        <dbReference type="ARBA" id="ARBA00023002"/>
    </source>
</evidence>
<dbReference type="GO" id="GO:0006979">
    <property type="term" value="P:response to oxidative stress"/>
    <property type="evidence" value="ECO:0007669"/>
    <property type="project" value="InterPro"/>
</dbReference>
<gene>
    <name evidence="5" type="ORF">V473_17440</name>
</gene>
<evidence type="ECO:0000313" key="5">
    <source>
        <dbReference type="EMBL" id="KMS53990.1"/>
    </source>
</evidence>
<dbReference type="EMBL" id="JACT01000004">
    <property type="protein sequence ID" value="KMS53990.1"/>
    <property type="molecule type" value="Genomic_DNA"/>
</dbReference>
<dbReference type="NCBIfam" id="TIGR01409">
    <property type="entry name" value="TAT_signal_seq"/>
    <property type="match status" value="1"/>
</dbReference>
<dbReference type="InterPro" id="IPR019546">
    <property type="entry name" value="TAT_signal_bac_arc"/>
</dbReference>
<dbReference type="PATRIC" id="fig|1420583.3.peg.3295"/>
<dbReference type="AlphaFoldDB" id="A0A0J8AGK1"/>
<name>A0A0J8AGK1_9SPHN</name>
<keyword evidence="2" id="KW-0560">Oxidoreductase</keyword>
<dbReference type="GO" id="GO:0030091">
    <property type="term" value="P:protein repair"/>
    <property type="evidence" value="ECO:0007669"/>
    <property type="project" value="InterPro"/>
</dbReference>
<dbReference type="GO" id="GO:0033743">
    <property type="term" value="F:peptide-methionine (R)-S-oxide reductase activity"/>
    <property type="evidence" value="ECO:0007669"/>
    <property type="project" value="UniProtKB-EC"/>
</dbReference>
<dbReference type="GO" id="GO:0005737">
    <property type="term" value="C:cytoplasm"/>
    <property type="evidence" value="ECO:0007669"/>
    <property type="project" value="TreeGrafter"/>
</dbReference>
<sequence length="158" mass="17335">MNRRHFLGGLTSGAVALALWQFMPEEAQAAYPFALSDAEWKKRLSPWAYKVLRQQATEYPGSSPLNDEHRAGVFACAGCDQKLFSSRTKFDSGTGWPSFYAPLPRAVGTSRDGLLGYARTEVHCARCGGHLGHVFDDGPKPTGKRYCMNGVAMKFSLA</sequence>
<evidence type="ECO:0000313" key="6">
    <source>
        <dbReference type="Proteomes" id="UP000052232"/>
    </source>
</evidence>
<proteinExistence type="predicted"/>
<dbReference type="Proteomes" id="UP000052232">
    <property type="component" value="Unassembled WGS sequence"/>
</dbReference>
<dbReference type="InterPro" id="IPR011057">
    <property type="entry name" value="Mss4-like_sf"/>
</dbReference>
<accession>A0A0J8AGK1</accession>
<dbReference type="InterPro" id="IPR028427">
    <property type="entry name" value="Met_Sox_Rdtase_MsrB"/>
</dbReference>
<dbReference type="InterPro" id="IPR002579">
    <property type="entry name" value="Met_Sox_Rdtase_MsrB_dom"/>
</dbReference>
<dbReference type="STRING" id="1420583.V473_17440"/>
<dbReference type="PROSITE" id="PS51318">
    <property type="entry name" value="TAT"/>
    <property type="match status" value="1"/>
</dbReference>
<evidence type="ECO:0000256" key="3">
    <source>
        <dbReference type="ARBA" id="ARBA00048488"/>
    </source>
</evidence>
<reference evidence="5 6" key="1">
    <citation type="journal article" date="2015" name="G3 (Bethesda)">
        <title>Insights into Ongoing Evolution of the Hexachlorocyclohexane Catabolic Pathway from Comparative Genomics of Ten Sphingomonadaceae Strains.</title>
        <authorList>
            <person name="Pearce S.L."/>
            <person name="Oakeshott J.G."/>
            <person name="Pandey G."/>
        </authorList>
    </citation>
    <scope>NUCLEOTIDE SEQUENCE [LARGE SCALE GENOMIC DNA]</scope>
    <source>
        <strain evidence="5 6">LL01</strain>
    </source>
</reference>
<evidence type="ECO:0000259" key="4">
    <source>
        <dbReference type="PROSITE" id="PS51790"/>
    </source>
</evidence>
<dbReference type="InterPro" id="IPR006311">
    <property type="entry name" value="TAT_signal"/>
</dbReference>
<dbReference type="PANTHER" id="PTHR10173">
    <property type="entry name" value="METHIONINE SULFOXIDE REDUCTASE"/>
    <property type="match status" value="1"/>
</dbReference>
<dbReference type="Pfam" id="PF01641">
    <property type="entry name" value="SelR"/>
    <property type="match status" value="1"/>
</dbReference>
<organism evidence="5 6">
    <name type="scientific">Sphingobium cupriresistens LL01</name>
    <dbReference type="NCBI Taxonomy" id="1420583"/>
    <lineage>
        <taxon>Bacteria</taxon>
        <taxon>Pseudomonadati</taxon>
        <taxon>Pseudomonadota</taxon>
        <taxon>Alphaproteobacteria</taxon>
        <taxon>Sphingomonadales</taxon>
        <taxon>Sphingomonadaceae</taxon>
        <taxon>Sphingobium</taxon>
    </lineage>
</organism>
<dbReference type="SUPFAM" id="SSF51316">
    <property type="entry name" value="Mss4-like"/>
    <property type="match status" value="1"/>
</dbReference>
<comment type="catalytic activity">
    <reaction evidence="3">
        <text>L-methionyl-[protein] + [thioredoxin]-disulfide + H2O = L-methionyl-(R)-S-oxide-[protein] + [thioredoxin]-dithiol</text>
        <dbReference type="Rhea" id="RHEA:24164"/>
        <dbReference type="Rhea" id="RHEA-COMP:10698"/>
        <dbReference type="Rhea" id="RHEA-COMP:10700"/>
        <dbReference type="Rhea" id="RHEA-COMP:12313"/>
        <dbReference type="Rhea" id="RHEA-COMP:12314"/>
        <dbReference type="ChEBI" id="CHEBI:15377"/>
        <dbReference type="ChEBI" id="CHEBI:16044"/>
        <dbReference type="ChEBI" id="CHEBI:29950"/>
        <dbReference type="ChEBI" id="CHEBI:45764"/>
        <dbReference type="ChEBI" id="CHEBI:50058"/>
        <dbReference type="EC" id="1.8.4.12"/>
    </reaction>
</comment>
<dbReference type="Gene3D" id="2.170.150.20">
    <property type="entry name" value="Peptide methionine sulfoxide reductase"/>
    <property type="match status" value="1"/>
</dbReference>
<dbReference type="PANTHER" id="PTHR10173:SF57">
    <property type="entry name" value="PEPTIDE-METHIONINE (R)-S-OXIDE REDUCTASE"/>
    <property type="match status" value="1"/>
</dbReference>
<evidence type="ECO:0000256" key="1">
    <source>
        <dbReference type="ARBA" id="ARBA00012499"/>
    </source>
</evidence>
<feature type="domain" description="MsrB" evidence="4">
    <location>
        <begin position="37"/>
        <end position="158"/>
    </location>
</feature>
<dbReference type="RefSeq" id="WP_066606950.1">
    <property type="nucleotide sequence ID" value="NZ_KQ130435.1"/>
</dbReference>
<dbReference type="EC" id="1.8.4.12" evidence="1"/>
<keyword evidence="6" id="KW-1185">Reference proteome</keyword>
<protein>
    <recommendedName>
        <fullName evidence="1">peptide-methionine (R)-S-oxide reductase</fullName>
        <ecNumber evidence="1">1.8.4.12</ecNumber>
    </recommendedName>
</protein>